<dbReference type="EMBL" id="PDCK01000043">
    <property type="protein sequence ID" value="PRQ28386.1"/>
    <property type="molecule type" value="Genomic_DNA"/>
</dbReference>
<protein>
    <submittedName>
        <fullName evidence="1">Uncharacterized protein</fullName>
    </submittedName>
</protein>
<dbReference type="Proteomes" id="UP000238479">
    <property type="component" value="Chromosome 5"/>
</dbReference>
<gene>
    <name evidence="1" type="ORF">RchiOBHm_Chr5g0002491</name>
</gene>
<dbReference type="Gramene" id="PRQ28386">
    <property type="protein sequence ID" value="PRQ28386"/>
    <property type="gene ID" value="RchiOBHm_Chr5g0002491"/>
</dbReference>
<name>A0A2P6Q2I6_ROSCH</name>
<comment type="caution">
    <text evidence="1">The sequence shown here is derived from an EMBL/GenBank/DDBJ whole genome shotgun (WGS) entry which is preliminary data.</text>
</comment>
<sequence length="181" mass="20180">METELETETGCQSLKRRRSCAIDGLNSMSRFCTGFSAFEIGSGAILRAIDPYFHNLHRCVSSAKACCQLSEVQNKYRSCGVIISEFQTFDFNGIKARTATAVQTPEFQFEDHRRRCSGIFIRTLPGMSHRDAARHGSSGRCPAWFIGTLPGMVHRRRCSGMVIGDAAPACFFLFHDILTNL</sequence>
<evidence type="ECO:0000313" key="1">
    <source>
        <dbReference type="EMBL" id="PRQ28386.1"/>
    </source>
</evidence>
<keyword evidence="2" id="KW-1185">Reference proteome</keyword>
<evidence type="ECO:0000313" key="2">
    <source>
        <dbReference type="Proteomes" id="UP000238479"/>
    </source>
</evidence>
<dbReference type="AlphaFoldDB" id="A0A2P6Q2I6"/>
<accession>A0A2P6Q2I6</accession>
<organism evidence="1 2">
    <name type="scientific">Rosa chinensis</name>
    <name type="common">China rose</name>
    <dbReference type="NCBI Taxonomy" id="74649"/>
    <lineage>
        <taxon>Eukaryota</taxon>
        <taxon>Viridiplantae</taxon>
        <taxon>Streptophyta</taxon>
        <taxon>Embryophyta</taxon>
        <taxon>Tracheophyta</taxon>
        <taxon>Spermatophyta</taxon>
        <taxon>Magnoliopsida</taxon>
        <taxon>eudicotyledons</taxon>
        <taxon>Gunneridae</taxon>
        <taxon>Pentapetalae</taxon>
        <taxon>rosids</taxon>
        <taxon>fabids</taxon>
        <taxon>Rosales</taxon>
        <taxon>Rosaceae</taxon>
        <taxon>Rosoideae</taxon>
        <taxon>Rosoideae incertae sedis</taxon>
        <taxon>Rosa</taxon>
    </lineage>
</organism>
<proteinExistence type="predicted"/>
<reference evidence="1 2" key="1">
    <citation type="journal article" date="2018" name="Nat. Genet.">
        <title>The Rosa genome provides new insights in the design of modern roses.</title>
        <authorList>
            <person name="Bendahmane M."/>
        </authorList>
    </citation>
    <scope>NUCLEOTIDE SEQUENCE [LARGE SCALE GENOMIC DNA]</scope>
    <source>
        <strain evidence="2">cv. Old Blush</strain>
    </source>
</reference>